<dbReference type="EMBL" id="AP022570">
    <property type="protein sequence ID" value="BBX49637.1"/>
    <property type="molecule type" value="Genomic_DNA"/>
</dbReference>
<accession>A0A6N4V777</accession>
<organism evidence="1 2">
    <name type="scientific">Mycolicibacterium poriferae</name>
    <dbReference type="NCBI Taxonomy" id="39694"/>
    <lineage>
        <taxon>Bacteria</taxon>
        <taxon>Bacillati</taxon>
        <taxon>Actinomycetota</taxon>
        <taxon>Actinomycetes</taxon>
        <taxon>Mycobacteriales</taxon>
        <taxon>Mycobacteriaceae</taxon>
        <taxon>Mycolicibacterium</taxon>
    </lineage>
</organism>
<protein>
    <submittedName>
        <fullName evidence="1">Uncharacterized protein</fullName>
    </submittedName>
</protein>
<evidence type="ECO:0000313" key="2">
    <source>
        <dbReference type="Proteomes" id="UP000466785"/>
    </source>
</evidence>
<dbReference type="Proteomes" id="UP000466785">
    <property type="component" value="Chromosome"/>
</dbReference>
<sequence length="86" mass="9307">MTISGAHATPPENTEQWEVVAATLLDRGDPAQGVDEVTVTRGAEEEARRVFADTTGRAAEAGYDFVTLRCDGRDAEKWPQATGWTV</sequence>
<dbReference type="RefSeq" id="WP_163672539.1">
    <property type="nucleotide sequence ID" value="NZ_AP022570.1"/>
</dbReference>
<keyword evidence="2" id="KW-1185">Reference proteome</keyword>
<proteinExistence type="predicted"/>
<name>A0A6N4V777_9MYCO</name>
<dbReference type="AlphaFoldDB" id="A0A6N4V777"/>
<evidence type="ECO:0000313" key="1">
    <source>
        <dbReference type="EMBL" id="BBX49637.1"/>
    </source>
</evidence>
<reference evidence="1 2" key="1">
    <citation type="journal article" date="2019" name="Emerg. Microbes Infect.">
        <title>Comprehensive subspecies identification of 175 nontuberculous mycobacteria species based on 7547 genomic profiles.</title>
        <authorList>
            <person name="Matsumoto Y."/>
            <person name="Kinjo T."/>
            <person name="Motooka D."/>
            <person name="Nabeya D."/>
            <person name="Jung N."/>
            <person name="Uechi K."/>
            <person name="Horii T."/>
            <person name="Iida T."/>
            <person name="Fujita J."/>
            <person name="Nakamura S."/>
        </authorList>
    </citation>
    <scope>NUCLEOTIDE SEQUENCE [LARGE SCALE GENOMIC DNA]</scope>
    <source>
        <strain evidence="1 2">JCM 12603</strain>
    </source>
</reference>
<gene>
    <name evidence="1" type="ORF">MPOR_06630</name>
</gene>
<dbReference type="KEGG" id="mpof:MPOR_06630"/>